<gene>
    <name evidence="2" type="ORF">ATSB10_13740</name>
</gene>
<dbReference type="OrthoDB" id="5948392at2"/>
<evidence type="ECO:0000313" key="2">
    <source>
        <dbReference type="EMBL" id="AND68828.1"/>
    </source>
</evidence>
<dbReference type="PATRIC" id="fig|445710.3.peg.1370"/>
<dbReference type="EMBL" id="CP014841">
    <property type="protein sequence ID" value="AND68828.1"/>
    <property type="molecule type" value="Genomic_DNA"/>
</dbReference>
<evidence type="ECO:0000313" key="3">
    <source>
        <dbReference type="Proteomes" id="UP000077255"/>
    </source>
</evidence>
<keyword evidence="1" id="KW-1133">Transmembrane helix</keyword>
<feature type="transmembrane region" description="Helical" evidence="1">
    <location>
        <begin position="150"/>
        <end position="173"/>
    </location>
</feature>
<evidence type="ECO:0000256" key="1">
    <source>
        <dbReference type="SAM" id="Phobius"/>
    </source>
</evidence>
<feature type="transmembrane region" description="Helical" evidence="1">
    <location>
        <begin position="180"/>
        <end position="197"/>
    </location>
</feature>
<feature type="transmembrane region" description="Helical" evidence="1">
    <location>
        <begin position="94"/>
        <end position="121"/>
    </location>
</feature>
<sequence>MDTRRRSFIEQFDAMPTNLLLHRYKQGGLVPEAAAALLDVLESRGYSREKADEQLQLAETAAIEKAVAKLEATERARARAARLSVDPVLKRLRVLLWSIVVPVVMFFVLLAIPLLGNFIVIEGASRLGCNLGENAVHPCFVLGHDMGSFVYGYLVDIFVLGAFNPVFSAELFVKFLQSTAGILWMLGIAAIILAWRIRRHSLC</sequence>
<name>A0A160N0R3_9GAMM</name>
<keyword evidence="3" id="KW-1185">Reference proteome</keyword>
<dbReference type="Proteomes" id="UP000077255">
    <property type="component" value="Chromosome"/>
</dbReference>
<protein>
    <submittedName>
        <fullName evidence="2">Uncharacterized protein</fullName>
    </submittedName>
</protein>
<proteinExistence type="predicted"/>
<dbReference type="KEGG" id="dtx:ATSB10_13740"/>
<keyword evidence="1" id="KW-0812">Transmembrane</keyword>
<keyword evidence="1" id="KW-0472">Membrane</keyword>
<organism evidence="2 3">
    <name type="scientific">Dyella thiooxydans</name>
    <dbReference type="NCBI Taxonomy" id="445710"/>
    <lineage>
        <taxon>Bacteria</taxon>
        <taxon>Pseudomonadati</taxon>
        <taxon>Pseudomonadota</taxon>
        <taxon>Gammaproteobacteria</taxon>
        <taxon>Lysobacterales</taxon>
        <taxon>Rhodanobacteraceae</taxon>
        <taxon>Dyella</taxon>
    </lineage>
</organism>
<accession>A0A160N0R3</accession>
<dbReference type="AlphaFoldDB" id="A0A160N0R3"/>
<reference evidence="2 3" key="1">
    <citation type="submission" date="2016-02" db="EMBL/GenBank/DDBJ databases">
        <title>Complete genome sequencing and analysis of ATSB10, Dyella thiooxydans isolated from rhizosphere soil of sunflower (Helianthus annuus L.).</title>
        <authorList>
            <person name="Lee Y."/>
            <person name="Hwangbo K."/>
            <person name="Chung H."/>
            <person name="Yoo J."/>
            <person name="Kim K.Y."/>
            <person name="Sa T.M."/>
            <person name="Um Y."/>
            <person name="Madhaiyan M."/>
        </authorList>
    </citation>
    <scope>NUCLEOTIDE SEQUENCE [LARGE SCALE GENOMIC DNA]</scope>
    <source>
        <strain evidence="2 3">ATSB10</strain>
    </source>
</reference>
<dbReference type="RefSeq" id="WP_063671487.1">
    <property type="nucleotide sequence ID" value="NZ_CP014841.1"/>
</dbReference>